<evidence type="ECO:0000313" key="2">
    <source>
        <dbReference type="EMBL" id="GFT00686.1"/>
    </source>
</evidence>
<feature type="region of interest" description="Disordered" evidence="1">
    <location>
        <begin position="76"/>
        <end position="101"/>
    </location>
</feature>
<proteinExistence type="predicted"/>
<protein>
    <submittedName>
        <fullName evidence="2">Uncharacterized protein</fullName>
    </submittedName>
</protein>
<organism evidence="2 3">
    <name type="scientific">Nephila pilipes</name>
    <name type="common">Giant wood spider</name>
    <name type="synonym">Nephila maculata</name>
    <dbReference type="NCBI Taxonomy" id="299642"/>
    <lineage>
        <taxon>Eukaryota</taxon>
        <taxon>Metazoa</taxon>
        <taxon>Ecdysozoa</taxon>
        <taxon>Arthropoda</taxon>
        <taxon>Chelicerata</taxon>
        <taxon>Arachnida</taxon>
        <taxon>Araneae</taxon>
        <taxon>Araneomorphae</taxon>
        <taxon>Entelegynae</taxon>
        <taxon>Araneoidea</taxon>
        <taxon>Nephilidae</taxon>
        <taxon>Nephila</taxon>
    </lineage>
</organism>
<gene>
    <name evidence="2" type="ORF">NPIL_550941</name>
</gene>
<sequence>MFVLLKRSIEHILPNQSIRCGEPGVRGRWGLKDGVERLSQEDDDYYLMFLEESDEINKDFLFFSFVILFEVLVEKEGDSPPPRKGLSEEVCARRRPPGRRDGARFSFAAELIPGARSAYSSVCGGMCSSFSRGFLEEKSF</sequence>
<accession>A0A8X6N8D1</accession>
<reference evidence="2" key="1">
    <citation type="submission" date="2020-08" db="EMBL/GenBank/DDBJ databases">
        <title>Multicomponent nature underlies the extraordinary mechanical properties of spider dragline silk.</title>
        <authorList>
            <person name="Kono N."/>
            <person name="Nakamura H."/>
            <person name="Mori M."/>
            <person name="Yoshida Y."/>
            <person name="Ohtoshi R."/>
            <person name="Malay A.D."/>
            <person name="Moran D.A.P."/>
            <person name="Tomita M."/>
            <person name="Numata K."/>
            <person name="Arakawa K."/>
        </authorList>
    </citation>
    <scope>NUCLEOTIDE SEQUENCE</scope>
</reference>
<feature type="compositionally biased region" description="Basic and acidic residues" evidence="1">
    <location>
        <begin position="85"/>
        <end position="101"/>
    </location>
</feature>
<keyword evidence="3" id="KW-1185">Reference proteome</keyword>
<dbReference type="EMBL" id="BMAW01055413">
    <property type="protein sequence ID" value="GFT00686.1"/>
    <property type="molecule type" value="Genomic_DNA"/>
</dbReference>
<dbReference type="AlphaFoldDB" id="A0A8X6N8D1"/>
<dbReference type="Proteomes" id="UP000887013">
    <property type="component" value="Unassembled WGS sequence"/>
</dbReference>
<evidence type="ECO:0000313" key="3">
    <source>
        <dbReference type="Proteomes" id="UP000887013"/>
    </source>
</evidence>
<comment type="caution">
    <text evidence="2">The sequence shown here is derived from an EMBL/GenBank/DDBJ whole genome shotgun (WGS) entry which is preliminary data.</text>
</comment>
<evidence type="ECO:0000256" key="1">
    <source>
        <dbReference type="SAM" id="MobiDB-lite"/>
    </source>
</evidence>
<name>A0A8X6N8D1_NEPPI</name>